<evidence type="ECO:0000256" key="7">
    <source>
        <dbReference type="SAM" id="MobiDB-lite"/>
    </source>
</evidence>
<dbReference type="Gene3D" id="1.10.10.10">
    <property type="entry name" value="Winged helix-like DNA-binding domain superfamily/Winged helix DNA-binding domain"/>
    <property type="match status" value="1"/>
</dbReference>
<keyword evidence="3" id="KW-0677">Repeat</keyword>
<feature type="domain" description="Disease resistance protein winged helix" evidence="10">
    <location>
        <begin position="344"/>
        <end position="412"/>
    </location>
</feature>
<keyword evidence="4" id="KW-0547">Nucleotide-binding</keyword>
<dbReference type="PANTHER" id="PTHR23155">
    <property type="entry name" value="DISEASE RESISTANCE PROTEIN RP"/>
    <property type="match status" value="1"/>
</dbReference>
<evidence type="ECO:0000313" key="13">
    <source>
        <dbReference type="Proteomes" id="UP001054889"/>
    </source>
</evidence>
<dbReference type="Proteomes" id="UP001054889">
    <property type="component" value="Unassembled WGS sequence"/>
</dbReference>
<dbReference type="InterPro" id="IPR027417">
    <property type="entry name" value="P-loop_NTPase"/>
</dbReference>
<dbReference type="InterPro" id="IPR036388">
    <property type="entry name" value="WH-like_DNA-bd_sf"/>
</dbReference>
<dbReference type="Gene3D" id="1.10.8.430">
    <property type="entry name" value="Helical domain of apoptotic protease-activating factors"/>
    <property type="match status" value="1"/>
</dbReference>
<dbReference type="InterPro" id="IPR058922">
    <property type="entry name" value="WHD_DRP"/>
</dbReference>
<evidence type="ECO:0000256" key="5">
    <source>
        <dbReference type="ARBA" id="ARBA00022821"/>
    </source>
</evidence>
<dbReference type="InterPro" id="IPR002182">
    <property type="entry name" value="NB-ARC"/>
</dbReference>
<dbReference type="GO" id="GO:0042742">
    <property type="term" value="P:defense response to bacterium"/>
    <property type="evidence" value="ECO:0007669"/>
    <property type="project" value="UniProtKB-ARBA"/>
</dbReference>
<sequence>MAESALSAVTGRIGNLAVQEASLLCGVEFLKDELARLQGFLKDADKKMRFGNEAISVCVRQIRDVSYDAENIIEAVDYVKKRRILKKGIMAAISRYDGARRPCHMVWLKHIRCDNVSGEREVLNNEVSDNAGDELVRFVADEDELGRSRPRQTAAATSSGDGWMRQRRARQSDGADEQRVVGVSKRVLLSRGAARHLRARIANVFPDANNGSRVILTTGKTDFAQHIQIPTYVHNLKLLDEEKGWEHFRIKALPSFKRSSICNLVDFEVLGRKVARKCNGLPLALAVLGAYLSKNLSIEVWSDVLLSWTSTKDGQWIRQIIACSYYDLPNSFIKSCFLYLAALPEDYAVSVSDLIELWIAECLVPQTTKHKQEDTARKYVNELAQRCLVQVVSRSKAHGWIETITIHDILRDWCIEEARQDSFFDTIDSSAGQVGASLSSTMVSYRTSFQNFYDDNIVQATPRLRTLVGFELSSLGIPKIRFLRVLHVENSILKNFSVLIGGCIHLRYLKLRKCKHVLLPYSIGQLLFLQTIDLRGTKLDSVVPKSLWYIPALRHIYFTGGFSPVKIINQREIQTIWLDIPFRAIKYYRCDLVTFLGQLTQVTTLSLDLIPMPVEMINVLANMPHLNKFDVLNKLPNSQLFPQTLRQLRLHAVVITEDPMPILEKLPCLVVLELSGYVGKTMYCTGEGFPLLQELEVVRFSTEEWITEIGAMPRLSHLTLYLCEKMDVLPEGLLHLLSLNELTLLYMSQISRGDRTLKNLRRKGCKVGKYTVEAKQLRIDALEAEDINEYLLKSYIISCYLANLLTYSVMLISVVRTPLSQCTQKELDKLQADYRTAASMLEQSQLDHEEALTNEKDGLTKPLCERDAEVASLKKSLGETEEKLKNAKGSATTFKCNLTIEKTRQSLEHLLEHASEAIDHHTKRVAIEAGSQVLAICQSWTPELPLDRVKQGFNPKLTIDQCLLLLDSMVETFRALVENVDVTPAGPTLVLPVVDIEDDASSPS</sequence>
<feature type="domain" description="Disease resistance N-terminal" evidence="9">
    <location>
        <begin position="5"/>
        <end position="83"/>
    </location>
</feature>
<keyword evidence="5" id="KW-0611">Plant defense</keyword>
<evidence type="ECO:0000259" key="10">
    <source>
        <dbReference type="Pfam" id="PF23559"/>
    </source>
</evidence>
<keyword evidence="2" id="KW-0433">Leucine-rich repeat</keyword>
<evidence type="ECO:0000259" key="9">
    <source>
        <dbReference type="Pfam" id="PF18052"/>
    </source>
</evidence>
<dbReference type="SUPFAM" id="SSF52058">
    <property type="entry name" value="L domain-like"/>
    <property type="match status" value="1"/>
</dbReference>
<accession>A0AAV5DGX2</accession>
<dbReference type="InterPro" id="IPR055414">
    <property type="entry name" value="LRR_R13L4/SHOC2-like"/>
</dbReference>
<evidence type="ECO:0000256" key="1">
    <source>
        <dbReference type="ARBA" id="ARBA00008894"/>
    </source>
</evidence>
<dbReference type="Pfam" id="PF23598">
    <property type="entry name" value="LRR_14"/>
    <property type="match status" value="1"/>
</dbReference>
<reference evidence="12" key="2">
    <citation type="submission" date="2021-12" db="EMBL/GenBank/DDBJ databases">
        <title>Resequencing data analysis of finger millet.</title>
        <authorList>
            <person name="Hatakeyama M."/>
            <person name="Aluri S."/>
            <person name="Balachadran M.T."/>
            <person name="Sivarajan S.R."/>
            <person name="Poveda L."/>
            <person name="Shimizu-Inatsugi R."/>
            <person name="Schlapbach R."/>
            <person name="Sreeman S.M."/>
            <person name="Shimizu K.K."/>
        </authorList>
    </citation>
    <scope>NUCLEOTIDE SEQUENCE</scope>
</reference>
<proteinExistence type="inferred from homology"/>
<name>A0AAV5DGX2_ELECO</name>
<dbReference type="GO" id="GO:0009626">
    <property type="term" value="P:plant-type hypersensitive response"/>
    <property type="evidence" value="ECO:0007669"/>
    <property type="project" value="UniProtKB-ARBA"/>
</dbReference>
<evidence type="ECO:0000256" key="2">
    <source>
        <dbReference type="ARBA" id="ARBA00022614"/>
    </source>
</evidence>
<feature type="region of interest" description="Disordered" evidence="7">
    <location>
        <begin position="145"/>
        <end position="176"/>
    </location>
</feature>
<feature type="domain" description="Disease resistance R13L4/SHOC-2-like LRR" evidence="11">
    <location>
        <begin position="478"/>
        <end position="651"/>
    </location>
</feature>
<dbReference type="InterPro" id="IPR044974">
    <property type="entry name" value="Disease_R_plants"/>
</dbReference>
<evidence type="ECO:0000256" key="3">
    <source>
        <dbReference type="ARBA" id="ARBA00022737"/>
    </source>
</evidence>
<comment type="similarity">
    <text evidence="1">Belongs to the disease resistance NB-LRR family.</text>
</comment>
<dbReference type="Gene3D" id="3.80.10.10">
    <property type="entry name" value="Ribonuclease Inhibitor"/>
    <property type="match status" value="1"/>
</dbReference>
<evidence type="ECO:0000259" key="8">
    <source>
        <dbReference type="Pfam" id="PF00931"/>
    </source>
</evidence>
<gene>
    <name evidence="12" type="primary">ga27818</name>
    <name evidence="12" type="ORF">PR202_ga27818</name>
</gene>
<evidence type="ECO:0000256" key="4">
    <source>
        <dbReference type="ARBA" id="ARBA00022741"/>
    </source>
</evidence>
<dbReference type="AlphaFoldDB" id="A0AAV5DGX2"/>
<dbReference type="FunFam" id="1.10.10.10:FF:000322">
    <property type="entry name" value="Probable disease resistance protein At1g63360"/>
    <property type="match status" value="1"/>
</dbReference>
<dbReference type="GO" id="GO:0002758">
    <property type="term" value="P:innate immune response-activating signaling pathway"/>
    <property type="evidence" value="ECO:0007669"/>
    <property type="project" value="UniProtKB-ARBA"/>
</dbReference>
<keyword evidence="13" id="KW-1185">Reference proteome</keyword>
<dbReference type="InterPro" id="IPR041118">
    <property type="entry name" value="Rx_N"/>
</dbReference>
<dbReference type="Pfam" id="PF18052">
    <property type="entry name" value="Rx_N"/>
    <property type="match status" value="1"/>
</dbReference>
<dbReference type="Pfam" id="PF00931">
    <property type="entry name" value="NB-ARC"/>
    <property type="match status" value="1"/>
</dbReference>
<comment type="caution">
    <text evidence="12">The sequence shown here is derived from an EMBL/GenBank/DDBJ whole genome shotgun (WGS) entry which is preliminary data.</text>
</comment>
<organism evidence="12 13">
    <name type="scientific">Eleusine coracana subsp. coracana</name>
    <dbReference type="NCBI Taxonomy" id="191504"/>
    <lineage>
        <taxon>Eukaryota</taxon>
        <taxon>Viridiplantae</taxon>
        <taxon>Streptophyta</taxon>
        <taxon>Embryophyta</taxon>
        <taxon>Tracheophyta</taxon>
        <taxon>Spermatophyta</taxon>
        <taxon>Magnoliopsida</taxon>
        <taxon>Liliopsida</taxon>
        <taxon>Poales</taxon>
        <taxon>Poaceae</taxon>
        <taxon>PACMAD clade</taxon>
        <taxon>Chloridoideae</taxon>
        <taxon>Cynodonteae</taxon>
        <taxon>Eleusininae</taxon>
        <taxon>Eleusine</taxon>
    </lineage>
</organism>
<keyword evidence="6" id="KW-0175">Coiled coil</keyword>
<evidence type="ECO:0000313" key="12">
    <source>
        <dbReference type="EMBL" id="GJN09783.1"/>
    </source>
</evidence>
<dbReference type="CDD" id="cd14798">
    <property type="entry name" value="RX-CC_like"/>
    <property type="match status" value="1"/>
</dbReference>
<dbReference type="InterPro" id="IPR042197">
    <property type="entry name" value="Apaf_helical"/>
</dbReference>
<dbReference type="Pfam" id="PF23559">
    <property type="entry name" value="WHD_DRP"/>
    <property type="match status" value="1"/>
</dbReference>
<evidence type="ECO:0000259" key="11">
    <source>
        <dbReference type="Pfam" id="PF23598"/>
    </source>
</evidence>
<dbReference type="GO" id="GO:0043531">
    <property type="term" value="F:ADP binding"/>
    <property type="evidence" value="ECO:0007669"/>
    <property type="project" value="InterPro"/>
</dbReference>
<dbReference type="InterPro" id="IPR032675">
    <property type="entry name" value="LRR_dom_sf"/>
</dbReference>
<protein>
    <submittedName>
        <fullName evidence="12">Uncharacterized protein</fullName>
    </submittedName>
</protein>
<reference evidence="12" key="1">
    <citation type="journal article" date="2018" name="DNA Res.">
        <title>Multiple hybrid de novo genome assembly of finger millet, an orphan allotetraploid crop.</title>
        <authorList>
            <person name="Hatakeyama M."/>
            <person name="Aluri S."/>
            <person name="Balachadran M.T."/>
            <person name="Sivarajan S.R."/>
            <person name="Patrignani A."/>
            <person name="Gruter S."/>
            <person name="Poveda L."/>
            <person name="Shimizu-Inatsugi R."/>
            <person name="Baeten J."/>
            <person name="Francoijs K.J."/>
            <person name="Nataraja K.N."/>
            <person name="Reddy Y.A.N."/>
            <person name="Phadnis S."/>
            <person name="Ravikumar R.L."/>
            <person name="Schlapbach R."/>
            <person name="Sreeman S.M."/>
            <person name="Shimizu K.K."/>
        </authorList>
    </citation>
    <scope>NUCLEOTIDE SEQUENCE</scope>
</reference>
<feature type="domain" description="NB-ARC" evidence="8">
    <location>
        <begin position="200"/>
        <end position="253"/>
    </location>
</feature>
<dbReference type="SUPFAM" id="SSF52540">
    <property type="entry name" value="P-loop containing nucleoside triphosphate hydrolases"/>
    <property type="match status" value="1"/>
</dbReference>
<dbReference type="EMBL" id="BQKI01000016">
    <property type="protein sequence ID" value="GJN09783.1"/>
    <property type="molecule type" value="Genomic_DNA"/>
</dbReference>
<dbReference type="Gene3D" id="1.20.5.4130">
    <property type="match status" value="1"/>
</dbReference>
<dbReference type="PANTHER" id="PTHR23155:SF968">
    <property type="entry name" value="NB-ARC DOMAIN CONTAINING PROTEIN, EXPRESSED"/>
    <property type="match status" value="1"/>
</dbReference>
<dbReference type="InterPro" id="IPR038005">
    <property type="entry name" value="RX-like_CC"/>
</dbReference>
<evidence type="ECO:0000256" key="6">
    <source>
        <dbReference type="ARBA" id="ARBA00023054"/>
    </source>
</evidence>